<accession>A0ABT8GGB7</accession>
<proteinExistence type="inferred from homology"/>
<evidence type="ECO:0000256" key="2">
    <source>
        <dbReference type="ARBA" id="ARBA00022679"/>
    </source>
</evidence>
<dbReference type="PROSITE" id="PS51191">
    <property type="entry name" value="FEMABX"/>
    <property type="match status" value="1"/>
</dbReference>
<keyword evidence="5" id="KW-0012">Acyltransferase</keyword>
<reference evidence="8" key="1">
    <citation type="submission" date="2023-06" db="EMBL/GenBank/DDBJ databases">
        <title>Egi l300058.</title>
        <authorList>
            <person name="Gao L."/>
            <person name="Fang B.-Z."/>
            <person name="Li W.-J."/>
        </authorList>
    </citation>
    <scope>NUCLEOTIDE SEQUENCE</scope>
    <source>
        <strain evidence="8">EGI L300058</strain>
    </source>
</reference>
<evidence type="ECO:0000256" key="5">
    <source>
        <dbReference type="ARBA" id="ARBA00023315"/>
    </source>
</evidence>
<organism evidence="8 9">
    <name type="scientific">Demequina muriae</name>
    <dbReference type="NCBI Taxonomy" id="3051664"/>
    <lineage>
        <taxon>Bacteria</taxon>
        <taxon>Bacillati</taxon>
        <taxon>Actinomycetota</taxon>
        <taxon>Actinomycetes</taxon>
        <taxon>Micrococcales</taxon>
        <taxon>Demequinaceae</taxon>
        <taxon>Demequina</taxon>
    </lineage>
</organism>
<dbReference type="InterPro" id="IPR003447">
    <property type="entry name" value="FEMABX"/>
</dbReference>
<evidence type="ECO:0000256" key="1">
    <source>
        <dbReference type="ARBA" id="ARBA00009943"/>
    </source>
</evidence>
<dbReference type="InterPro" id="IPR016181">
    <property type="entry name" value="Acyl_CoA_acyltransferase"/>
</dbReference>
<feature type="domain" description="BioF2-like acetyltransferase" evidence="7">
    <location>
        <begin position="154"/>
        <end position="296"/>
    </location>
</feature>
<name>A0ABT8GGB7_9MICO</name>
<evidence type="ECO:0000256" key="4">
    <source>
        <dbReference type="ARBA" id="ARBA00022984"/>
    </source>
</evidence>
<dbReference type="RefSeq" id="WP_301141877.1">
    <property type="nucleotide sequence ID" value="NZ_JAUHQA010000001.1"/>
</dbReference>
<dbReference type="Gene3D" id="3.40.630.30">
    <property type="match status" value="1"/>
</dbReference>
<evidence type="ECO:0000259" key="7">
    <source>
        <dbReference type="Pfam" id="PF13480"/>
    </source>
</evidence>
<dbReference type="PANTHER" id="PTHR36174:SF1">
    <property type="entry name" value="LIPID II:GLYCINE GLYCYLTRANSFERASE"/>
    <property type="match status" value="1"/>
</dbReference>
<keyword evidence="4" id="KW-0573">Peptidoglycan synthesis</keyword>
<dbReference type="EMBL" id="JAUHQA010000001">
    <property type="protein sequence ID" value="MDN4480478.1"/>
    <property type="molecule type" value="Genomic_DNA"/>
</dbReference>
<protein>
    <submittedName>
        <fullName evidence="8">Peptidoglycan bridge formation glycyltransferase FemA/FemB family protein</fullName>
    </submittedName>
</protein>
<dbReference type="Proteomes" id="UP001172708">
    <property type="component" value="Unassembled WGS sequence"/>
</dbReference>
<dbReference type="InterPro" id="IPR050644">
    <property type="entry name" value="PG_Glycine_Bridge_Synth"/>
</dbReference>
<dbReference type="SUPFAM" id="SSF55729">
    <property type="entry name" value="Acyl-CoA N-acyltransferases (Nat)"/>
    <property type="match status" value="1"/>
</dbReference>
<keyword evidence="3" id="KW-0133">Cell shape</keyword>
<dbReference type="Pfam" id="PF13480">
    <property type="entry name" value="Acetyltransf_6"/>
    <property type="match status" value="1"/>
</dbReference>
<gene>
    <name evidence="8" type="ORF">QQX02_06025</name>
</gene>
<comment type="caution">
    <text evidence="8">The sequence shown here is derived from an EMBL/GenBank/DDBJ whole genome shotgun (WGS) entry which is preliminary data.</text>
</comment>
<evidence type="ECO:0000313" key="8">
    <source>
        <dbReference type="EMBL" id="MDN4480478.1"/>
    </source>
</evidence>
<keyword evidence="9" id="KW-1185">Reference proteome</keyword>
<dbReference type="InterPro" id="IPR038740">
    <property type="entry name" value="BioF2-like_GNAT_dom"/>
</dbReference>
<sequence>MSNRRPMRVEQVSDDRFLELASGSGEPVPIEQSPAWDPYDEAVSERAFWRRLAVLDGDEPVAVIALTEYTGRGFRYLWAKHGPVWIGEQTPEAERALRDALRAYIGAEAPHIVFVRLHARHPASDLHELLQTVTYDRTVVIDLTPEEDDIFASFAKRRRTGIRKALRDENFDLTDESGLSREAFGELYAIYEETAERDDFGIYEADTYYAMVAALGEHARVFVARRTDSGTDDAPAEPGRAVAWVIVTTYDGKATSYYAGANHEARGTNAVMLLRWHVMRVLKAEGVTQYDLMGVDSARAPQLKSVGDFKRQFADETEVDGAWDVAVKPLRYRALTLALRLKRLLKR</sequence>
<evidence type="ECO:0000313" key="9">
    <source>
        <dbReference type="Proteomes" id="UP001172708"/>
    </source>
</evidence>
<evidence type="ECO:0000256" key="6">
    <source>
        <dbReference type="ARBA" id="ARBA00023316"/>
    </source>
</evidence>
<keyword evidence="2" id="KW-0808">Transferase</keyword>
<dbReference type="PANTHER" id="PTHR36174">
    <property type="entry name" value="LIPID II:GLYCINE GLYCYLTRANSFERASE"/>
    <property type="match status" value="1"/>
</dbReference>
<keyword evidence="6" id="KW-0961">Cell wall biogenesis/degradation</keyword>
<evidence type="ECO:0000256" key="3">
    <source>
        <dbReference type="ARBA" id="ARBA00022960"/>
    </source>
</evidence>
<comment type="similarity">
    <text evidence="1">Belongs to the FemABX family.</text>
</comment>